<feature type="compositionally biased region" description="Low complexity" evidence="1">
    <location>
        <begin position="1"/>
        <end position="11"/>
    </location>
</feature>
<name>A0ABW0FED8_9MICO</name>
<keyword evidence="2" id="KW-0812">Transmembrane</keyword>
<keyword evidence="2" id="KW-1133">Transmembrane helix</keyword>
<dbReference type="RefSeq" id="WP_343924129.1">
    <property type="nucleotide sequence ID" value="NZ_BAAAIR010000038.1"/>
</dbReference>
<accession>A0ABW0FED8</accession>
<evidence type="ECO:0000313" key="4">
    <source>
        <dbReference type="Proteomes" id="UP001595937"/>
    </source>
</evidence>
<dbReference type="EMBL" id="JBHSLN010000020">
    <property type="protein sequence ID" value="MFC5297393.1"/>
    <property type="molecule type" value="Genomic_DNA"/>
</dbReference>
<organism evidence="3 4">
    <name type="scientific">Brachybacterium tyrofermentans</name>
    <dbReference type="NCBI Taxonomy" id="47848"/>
    <lineage>
        <taxon>Bacteria</taxon>
        <taxon>Bacillati</taxon>
        <taxon>Actinomycetota</taxon>
        <taxon>Actinomycetes</taxon>
        <taxon>Micrococcales</taxon>
        <taxon>Dermabacteraceae</taxon>
        <taxon>Brachybacterium</taxon>
    </lineage>
</organism>
<dbReference type="Pfam" id="PF04341">
    <property type="entry name" value="DUF485"/>
    <property type="match status" value="1"/>
</dbReference>
<feature type="transmembrane region" description="Helical" evidence="2">
    <location>
        <begin position="80"/>
        <end position="102"/>
    </location>
</feature>
<dbReference type="Proteomes" id="UP001595937">
    <property type="component" value="Unassembled WGS sequence"/>
</dbReference>
<dbReference type="PANTHER" id="PTHR38441:SF1">
    <property type="entry name" value="MEMBRANE PROTEIN"/>
    <property type="match status" value="1"/>
</dbReference>
<dbReference type="InterPro" id="IPR007436">
    <property type="entry name" value="DUF485"/>
</dbReference>
<feature type="transmembrane region" description="Helical" evidence="2">
    <location>
        <begin position="46"/>
        <end position="68"/>
    </location>
</feature>
<proteinExistence type="predicted"/>
<protein>
    <submittedName>
        <fullName evidence="3">DUF485 domain-containing protein</fullName>
    </submittedName>
</protein>
<keyword evidence="2" id="KW-0472">Membrane</keyword>
<dbReference type="PANTHER" id="PTHR38441">
    <property type="entry name" value="INTEGRAL MEMBRANE PROTEIN-RELATED"/>
    <property type="match status" value="1"/>
</dbReference>
<evidence type="ECO:0000256" key="2">
    <source>
        <dbReference type="SAM" id="Phobius"/>
    </source>
</evidence>
<feature type="region of interest" description="Disordered" evidence="1">
    <location>
        <begin position="1"/>
        <end position="24"/>
    </location>
</feature>
<feature type="compositionally biased region" description="Pro residues" evidence="1">
    <location>
        <begin position="12"/>
        <end position="23"/>
    </location>
</feature>
<keyword evidence="4" id="KW-1185">Reference proteome</keyword>
<sequence>MTSPPQGSSGPAPGPVGPTPEPTPEQFLAVQQSEEFAGLRRSFRGFAIPMTIAFLVWYLAYVLLSTYAEGFMSIQVIGNLNLGIILGLSQFVMTFLITWLYIRHANKNLDPVSSRIRDELEGTL</sequence>
<dbReference type="GeneID" id="303297442"/>
<gene>
    <name evidence="3" type="ORF">ACFPK8_07700</name>
</gene>
<evidence type="ECO:0000256" key="1">
    <source>
        <dbReference type="SAM" id="MobiDB-lite"/>
    </source>
</evidence>
<reference evidence="4" key="1">
    <citation type="journal article" date="2019" name="Int. J. Syst. Evol. Microbiol.">
        <title>The Global Catalogue of Microorganisms (GCM) 10K type strain sequencing project: providing services to taxonomists for standard genome sequencing and annotation.</title>
        <authorList>
            <consortium name="The Broad Institute Genomics Platform"/>
            <consortium name="The Broad Institute Genome Sequencing Center for Infectious Disease"/>
            <person name="Wu L."/>
            <person name="Ma J."/>
        </authorList>
    </citation>
    <scope>NUCLEOTIDE SEQUENCE [LARGE SCALE GENOMIC DNA]</scope>
    <source>
        <strain evidence="4">CGMCC 1.16455</strain>
    </source>
</reference>
<comment type="caution">
    <text evidence="3">The sequence shown here is derived from an EMBL/GenBank/DDBJ whole genome shotgun (WGS) entry which is preliminary data.</text>
</comment>
<evidence type="ECO:0000313" key="3">
    <source>
        <dbReference type="EMBL" id="MFC5297393.1"/>
    </source>
</evidence>